<keyword evidence="3" id="KW-0548">Nucleotidyltransferase</keyword>
<keyword evidence="2" id="KW-1133">Transmembrane helix</keyword>
<dbReference type="GO" id="GO:0003968">
    <property type="term" value="F:RNA-directed RNA polymerase activity"/>
    <property type="evidence" value="ECO:0007669"/>
    <property type="project" value="UniProtKB-KW"/>
</dbReference>
<reference evidence="3" key="1">
    <citation type="journal article" date="2016" name="J. Virol.">
        <title>Identification of diverse mycoviruses through metatranscriptomics characterization of the viromes of five major fungal plant pathogens.</title>
        <authorList>
            <person name="Marzano S.-Y.L."/>
            <person name="Nelson B.D."/>
            <person name="Ajayi-Oyetunde O."/>
            <person name="Bradley C.A."/>
            <person name="Hughes T.J."/>
            <person name="Hartman G.L."/>
            <person name="Eastburn D.M."/>
            <person name="Domier L.L."/>
        </authorList>
    </citation>
    <scope>NUCLEOTIDE SEQUENCE</scope>
    <source>
        <strain evidence="3">42304-9e</strain>
    </source>
</reference>
<name>A0A0M3SUN1_9VIRU</name>
<keyword evidence="2" id="KW-0472">Membrane</keyword>
<organism evidence="3">
    <name type="scientific">Rhizoctonia solani mitovirus 5</name>
    <dbReference type="NCBI Taxonomy" id="1708340"/>
    <lineage>
        <taxon>Viruses</taxon>
        <taxon>Riboviria</taxon>
        <taxon>Orthornavirae</taxon>
        <taxon>Lenarviricota</taxon>
        <taxon>Howeltoviricetes</taxon>
        <taxon>Cryppavirales</taxon>
        <taxon>Mitoviridae</taxon>
        <taxon>Mitovirus</taxon>
    </lineage>
</organism>
<evidence type="ECO:0000313" key="3">
    <source>
        <dbReference type="EMBL" id="ALD89124.1"/>
    </source>
</evidence>
<feature type="non-terminal residue" evidence="3">
    <location>
        <position position="563"/>
    </location>
</feature>
<evidence type="ECO:0000256" key="1">
    <source>
        <dbReference type="SAM" id="MobiDB-lite"/>
    </source>
</evidence>
<feature type="compositionally biased region" description="Low complexity" evidence="1">
    <location>
        <begin position="93"/>
        <end position="107"/>
    </location>
</feature>
<protein>
    <submittedName>
        <fullName evidence="3">RNA-dependent RNA polymerase</fullName>
    </submittedName>
</protein>
<dbReference type="Pfam" id="PF05919">
    <property type="entry name" value="Mitovir_RNA_pol"/>
    <property type="match status" value="1"/>
</dbReference>
<keyword evidence="2" id="KW-0812">Transmembrane</keyword>
<dbReference type="InterPro" id="IPR008686">
    <property type="entry name" value="RNA_pol_mitovir"/>
</dbReference>
<dbReference type="EMBL" id="KP900914">
    <property type="protein sequence ID" value="ALD89124.1"/>
    <property type="molecule type" value="Genomic_RNA"/>
</dbReference>
<evidence type="ECO:0000256" key="2">
    <source>
        <dbReference type="SAM" id="Phobius"/>
    </source>
</evidence>
<accession>A0A0M3SUN1</accession>
<keyword evidence="3" id="KW-0696">RNA-directed RNA polymerase</keyword>
<proteinExistence type="predicted"/>
<feature type="transmembrane region" description="Helical" evidence="2">
    <location>
        <begin position="36"/>
        <end position="57"/>
    </location>
</feature>
<sequence length="563" mass="62270">MTTILLILVLSFLSLWHQLGLTHWVKYILQLPSGYYNLMIILVVVIRIGWAIYKFYLRVVPAASRFSSALQRLAGGDSSSSPFGRNGAKRKFSTSSKPSLKPKASSSNPLLATTKVKDQFFRTVAKRGSLVSLLGGRARKGLPSLANLFEKMGFRMFSAVFPQKGKYLSRIRQLNAFRVHITNKVRHNGASYTVKYLKVSSLALQKAIAGTPVSSLSELEPGLRMERLTRKGLPSWIPIRDRNLILLNRSGAVIRWYLTLFSVYRVISIPGILKLSTITDPLSVPIEQVMSVASDIKLIIPKAKFDLSVLTDTPPALNGINLRANPSIPMIEAASSTGKISWVGMLSDLLALRHTGSMVHLIEYLRITKNETMLKLFSNLTVLVSESQLPINNAYSLLGPGPVGRLALKEEPAGKVRVFAMCTLWDQAILEPLHSMLFKFLKSLPNDGTFDQELSVKRCLAKSTLTNNSFGYDLSAATDRLPVSLQAEILNSLLTDLGTTWSKVLTDRDYVLRKSSAGGPVKEEQILRYSVGQPMGALSSWAMLAVTHHLIAQLAYRVAYKVP</sequence>
<feature type="region of interest" description="Disordered" evidence="1">
    <location>
        <begin position="73"/>
        <end position="107"/>
    </location>
</feature>
<keyword evidence="3" id="KW-0808">Transferase</keyword>